<evidence type="ECO:0000313" key="3">
    <source>
        <dbReference type="Proteomes" id="UP000675163"/>
    </source>
</evidence>
<dbReference type="AlphaFoldDB" id="A0A940PUZ2"/>
<name>A0A940PUZ2_9MICO</name>
<dbReference type="Proteomes" id="UP000675163">
    <property type="component" value="Unassembled WGS sequence"/>
</dbReference>
<comment type="caution">
    <text evidence="2">The sequence shown here is derived from an EMBL/GenBank/DDBJ whole genome shotgun (WGS) entry which is preliminary data.</text>
</comment>
<keyword evidence="3" id="KW-1185">Reference proteome</keyword>
<dbReference type="EMBL" id="JAFIDA010000001">
    <property type="protein sequence ID" value="MBP1327462.1"/>
    <property type="molecule type" value="Genomic_DNA"/>
</dbReference>
<sequence>MHTLHAPHGITIAWGKALPDRRQASRRMLRSLLRSQLGEGFELIQQCPACGSAAHGPLRVGLNAAASAAGDMSASGAVAVPRSVPRAVPCPVPLVSVSYAGSLVVVGVAPAGASAFGIDVEVDSPATRAAVTEALGGSGERGASSRLGTPGVPGSLPQVRDWTRLEAIAKAHGRGLRGDWAAYAASAGTGTGTGTGALECFELALPGAPAGIILSIAHK</sequence>
<evidence type="ECO:0000313" key="2">
    <source>
        <dbReference type="EMBL" id="MBP1327462.1"/>
    </source>
</evidence>
<proteinExistence type="predicted"/>
<gene>
    <name evidence="2" type="ORF">JOF28_002694</name>
</gene>
<accession>A0A940PUZ2</accession>
<protein>
    <recommendedName>
        <fullName evidence="4">4'-phosphopantetheinyl transferase superfamily protein</fullName>
    </recommendedName>
</protein>
<reference evidence="2" key="1">
    <citation type="submission" date="2021-02" db="EMBL/GenBank/DDBJ databases">
        <title>Sequencing the genomes of 1000 actinobacteria strains.</title>
        <authorList>
            <person name="Klenk H.-P."/>
        </authorList>
    </citation>
    <scope>NUCLEOTIDE SEQUENCE</scope>
    <source>
        <strain evidence="2">DSM 22850</strain>
    </source>
</reference>
<evidence type="ECO:0000256" key="1">
    <source>
        <dbReference type="SAM" id="MobiDB-lite"/>
    </source>
</evidence>
<evidence type="ECO:0008006" key="4">
    <source>
        <dbReference type="Google" id="ProtNLM"/>
    </source>
</evidence>
<dbReference type="RefSeq" id="WP_209706307.1">
    <property type="nucleotide sequence ID" value="NZ_JAFIDA010000001.1"/>
</dbReference>
<organism evidence="2 3">
    <name type="scientific">Leucobacter exalbidus</name>
    <dbReference type="NCBI Taxonomy" id="662960"/>
    <lineage>
        <taxon>Bacteria</taxon>
        <taxon>Bacillati</taxon>
        <taxon>Actinomycetota</taxon>
        <taxon>Actinomycetes</taxon>
        <taxon>Micrococcales</taxon>
        <taxon>Microbacteriaceae</taxon>
        <taxon>Leucobacter</taxon>
    </lineage>
</organism>
<feature type="region of interest" description="Disordered" evidence="1">
    <location>
        <begin position="135"/>
        <end position="155"/>
    </location>
</feature>